<evidence type="ECO:0000256" key="1">
    <source>
        <dbReference type="ARBA" id="ARBA00006484"/>
    </source>
</evidence>
<dbReference type="SMART" id="SM00822">
    <property type="entry name" value="PKS_KR"/>
    <property type="match status" value="1"/>
</dbReference>
<feature type="domain" description="Ketoreductase" evidence="4">
    <location>
        <begin position="6"/>
        <end position="193"/>
    </location>
</feature>
<dbReference type="InterPro" id="IPR036291">
    <property type="entry name" value="NAD(P)-bd_dom_sf"/>
</dbReference>
<dbReference type="Pfam" id="PF13561">
    <property type="entry name" value="adh_short_C2"/>
    <property type="match status" value="1"/>
</dbReference>
<dbReference type="NCBIfam" id="NF005472">
    <property type="entry name" value="PRK07067.1"/>
    <property type="match status" value="1"/>
</dbReference>
<dbReference type="AlphaFoldDB" id="A0A366FSS0"/>
<keyword evidence="3" id="KW-0520">NAD</keyword>
<evidence type="ECO:0000313" key="5">
    <source>
        <dbReference type="EMBL" id="RBP17668.1"/>
    </source>
</evidence>
<dbReference type="Gene3D" id="3.40.50.720">
    <property type="entry name" value="NAD(P)-binding Rossmann-like Domain"/>
    <property type="match status" value="1"/>
</dbReference>
<name>A0A366FSS0_9HYPH</name>
<reference evidence="5 6" key="1">
    <citation type="submission" date="2018-06" db="EMBL/GenBank/DDBJ databases">
        <title>Genomic Encyclopedia of Type Strains, Phase IV (KMG-IV): sequencing the most valuable type-strain genomes for metagenomic binning, comparative biology and taxonomic classification.</title>
        <authorList>
            <person name="Goeker M."/>
        </authorList>
    </citation>
    <scope>NUCLEOTIDE SEQUENCE [LARGE SCALE GENOMIC DNA]</scope>
    <source>
        <strain evidence="5 6">DSM 24875</strain>
    </source>
</reference>
<dbReference type="PROSITE" id="PS00061">
    <property type="entry name" value="ADH_SHORT"/>
    <property type="match status" value="1"/>
</dbReference>
<evidence type="ECO:0000313" key="6">
    <source>
        <dbReference type="Proteomes" id="UP000253529"/>
    </source>
</evidence>
<dbReference type="PRINTS" id="PR00081">
    <property type="entry name" value="GDHRDH"/>
</dbReference>
<comment type="caution">
    <text evidence="5">The sequence shown here is derived from an EMBL/GenBank/DDBJ whole genome shotgun (WGS) entry which is preliminary data.</text>
</comment>
<dbReference type="InterPro" id="IPR002347">
    <property type="entry name" value="SDR_fam"/>
</dbReference>
<evidence type="ECO:0000256" key="3">
    <source>
        <dbReference type="ARBA" id="ARBA00023027"/>
    </source>
</evidence>
<keyword evidence="6" id="KW-1185">Reference proteome</keyword>
<dbReference type="SUPFAM" id="SSF51735">
    <property type="entry name" value="NAD(P)-binding Rossmann-fold domains"/>
    <property type="match status" value="1"/>
</dbReference>
<dbReference type="PANTHER" id="PTHR24321:SF8">
    <property type="entry name" value="ESTRADIOL 17-BETA-DEHYDROGENASE 8-RELATED"/>
    <property type="match status" value="1"/>
</dbReference>
<proteinExistence type="inferred from homology"/>
<comment type="similarity">
    <text evidence="1">Belongs to the short-chain dehydrogenases/reductases (SDR) family.</text>
</comment>
<dbReference type="EMBL" id="QNRK01000002">
    <property type="protein sequence ID" value="RBP17668.1"/>
    <property type="molecule type" value="Genomic_DNA"/>
</dbReference>
<sequence length="256" mass="27107">MKITDKVAIITGAARGIGRAIADRYVAEGAKVVIADINEDGAKAAAAALGPNALGLEFDITRQESIDATIAATVAHFGRLDILVNNAGLFDLAPIVEITRESYRRVYAVNVEGLLFMLQAAAKQMIAQGHGGKIINFASQAGRRGEALVAIYCSSKAAVISLTQSAGLDLIKHGINVNAIAPGVVDNEHWAHVDAMFAKYENLPLGEKKRVVGKSVPFGRMARPDEIGGLATFLASEDADYIVAQTYNIDGGNWMS</sequence>
<gene>
    <name evidence="5" type="ORF">DFR50_102160</name>
</gene>
<dbReference type="NCBIfam" id="NF005559">
    <property type="entry name" value="PRK07231.1"/>
    <property type="match status" value="1"/>
</dbReference>
<dbReference type="PANTHER" id="PTHR24321">
    <property type="entry name" value="DEHYDROGENASES, SHORT CHAIN"/>
    <property type="match status" value="1"/>
</dbReference>
<dbReference type="FunFam" id="3.40.50.720:FF:000084">
    <property type="entry name" value="Short-chain dehydrogenase reductase"/>
    <property type="match status" value="1"/>
</dbReference>
<accession>A0A366FSS0</accession>
<dbReference type="Proteomes" id="UP000253529">
    <property type="component" value="Unassembled WGS sequence"/>
</dbReference>
<dbReference type="GO" id="GO:0016491">
    <property type="term" value="F:oxidoreductase activity"/>
    <property type="evidence" value="ECO:0007669"/>
    <property type="project" value="UniProtKB-KW"/>
</dbReference>
<evidence type="ECO:0000256" key="2">
    <source>
        <dbReference type="ARBA" id="ARBA00023002"/>
    </source>
</evidence>
<organism evidence="5 6">
    <name type="scientific">Roseiarcus fermentans</name>
    <dbReference type="NCBI Taxonomy" id="1473586"/>
    <lineage>
        <taxon>Bacteria</taxon>
        <taxon>Pseudomonadati</taxon>
        <taxon>Pseudomonadota</taxon>
        <taxon>Alphaproteobacteria</taxon>
        <taxon>Hyphomicrobiales</taxon>
        <taxon>Roseiarcaceae</taxon>
        <taxon>Roseiarcus</taxon>
    </lineage>
</organism>
<evidence type="ECO:0000259" key="4">
    <source>
        <dbReference type="SMART" id="SM00822"/>
    </source>
</evidence>
<dbReference type="RefSeq" id="WP_113887619.1">
    <property type="nucleotide sequence ID" value="NZ_QNRK01000002.1"/>
</dbReference>
<keyword evidence="2" id="KW-0560">Oxidoreductase</keyword>
<dbReference type="OrthoDB" id="9780084at2"/>
<dbReference type="InterPro" id="IPR020904">
    <property type="entry name" value="Sc_DH/Rdtase_CS"/>
</dbReference>
<dbReference type="PRINTS" id="PR00080">
    <property type="entry name" value="SDRFAMILY"/>
</dbReference>
<dbReference type="InterPro" id="IPR057326">
    <property type="entry name" value="KR_dom"/>
</dbReference>
<protein>
    <submittedName>
        <fullName evidence="5">D-sorbitol dehydrogenase (Acceptor)</fullName>
    </submittedName>
</protein>